<keyword evidence="2" id="KW-1185">Reference proteome</keyword>
<name>A0ABU1A6F8_9FLAO</name>
<dbReference type="RefSeq" id="WP_308865706.1">
    <property type="nucleotide sequence ID" value="NZ_JAVHUL010000072.1"/>
</dbReference>
<organism evidence="1 2">
    <name type="scientific">Mesonia profundi</name>
    <dbReference type="NCBI Taxonomy" id="3070998"/>
    <lineage>
        <taxon>Bacteria</taxon>
        <taxon>Pseudomonadati</taxon>
        <taxon>Bacteroidota</taxon>
        <taxon>Flavobacteriia</taxon>
        <taxon>Flavobacteriales</taxon>
        <taxon>Flavobacteriaceae</taxon>
        <taxon>Mesonia</taxon>
    </lineage>
</organism>
<sequence length="344" mass="39795">MIRLTHLLIIVIVLVSCRNKVDKKTESKEMIFGTKSHTVESVIDFTQILKNDDEIITVSIDKDGINTLIIHSAPKYRTENGMFAVIKSEQPKDYTFLRHDLKGTEILRTVIKNEYFNFHNVNYLPTKEILLICGRSRYKNETEIDRNARIYNSNGELVRDFIVGDGIQDVKIDTKGNIWTSYFDEGIFGNYGWNNPIGVSGLICWNDKGEKIWEFEPTDGLDHMSDCYAMNIDSENNTWFYYYTEFPLVKLSDSKQIEFWETKIGGSSSLNISDNKVLMADGYDSNNFVFFEINGKKLKKSKKIKFQSKEGIELNKRNYITSFGSNIGFRNENKIYLTNVSQIK</sequence>
<dbReference type="EMBL" id="JAVHUL010000072">
    <property type="protein sequence ID" value="MDQ7918699.1"/>
    <property type="molecule type" value="Genomic_DNA"/>
</dbReference>
<dbReference type="Proteomes" id="UP001230915">
    <property type="component" value="Unassembled WGS sequence"/>
</dbReference>
<dbReference type="InterPro" id="IPR011041">
    <property type="entry name" value="Quinoprot_gluc/sorb_DH_b-prop"/>
</dbReference>
<comment type="caution">
    <text evidence="1">The sequence shown here is derived from an EMBL/GenBank/DDBJ whole genome shotgun (WGS) entry which is preliminary data.</text>
</comment>
<protein>
    <submittedName>
        <fullName evidence="1">Uncharacterized protein</fullName>
    </submittedName>
</protein>
<dbReference type="SUPFAM" id="SSF50952">
    <property type="entry name" value="Soluble quinoprotein glucose dehydrogenase"/>
    <property type="match status" value="1"/>
</dbReference>
<evidence type="ECO:0000313" key="1">
    <source>
        <dbReference type="EMBL" id="MDQ7918699.1"/>
    </source>
</evidence>
<evidence type="ECO:0000313" key="2">
    <source>
        <dbReference type="Proteomes" id="UP001230915"/>
    </source>
</evidence>
<gene>
    <name evidence="1" type="ORF">RBU60_14085</name>
</gene>
<reference evidence="1 2" key="1">
    <citation type="submission" date="2023-08" db="EMBL/GenBank/DDBJ databases">
        <title>Mesonia sp. MT50, isolated from deep-sea sediment of the Mariana Trench.</title>
        <authorList>
            <person name="Fu H."/>
        </authorList>
    </citation>
    <scope>NUCLEOTIDE SEQUENCE [LARGE SCALE GENOMIC DNA]</scope>
    <source>
        <strain evidence="1 2">MT50</strain>
    </source>
</reference>
<proteinExistence type="predicted"/>
<dbReference type="PROSITE" id="PS51257">
    <property type="entry name" value="PROKAR_LIPOPROTEIN"/>
    <property type="match status" value="1"/>
</dbReference>
<accession>A0ABU1A6F8</accession>